<dbReference type="PROSITE" id="PS51257">
    <property type="entry name" value="PROKAR_LIPOPROTEIN"/>
    <property type="match status" value="1"/>
</dbReference>
<dbReference type="OrthoDB" id="2747602at2759"/>
<feature type="transmembrane region" description="Helical" evidence="1">
    <location>
        <begin position="12"/>
        <end position="32"/>
    </location>
</feature>
<keyword evidence="1" id="KW-0472">Membrane</keyword>
<gene>
    <name evidence="2" type="ORF">BDQ12DRAFT_732754</name>
</gene>
<evidence type="ECO:0000313" key="3">
    <source>
        <dbReference type="Proteomes" id="UP000308652"/>
    </source>
</evidence>
<accession>A0A5C3MLH3</accession>
<dbReference type="Proteomes" id="UP000308652">
    <property type="component" value="Unassembled WGS sequence"/>
</dbReference>
<keyword evidence="3" id="KW-1185">Reference proteome</keyword>
<dbReference type="EMBL" id="ML213593">
    <property type="protein sequence ID" value="TFK42001.1"/>
    <property type="molecule type" value="Genomic_DNA"/>
</dbReference>
<evidence type="ECO:0000313" key="2">
    <source>
        <dbReference type="EMBL" id="TFK42001.1"/>
    </source>
</evidence>
<proteinExistence type="predicted"/>
<name>A0A5C3MLH3_9AGAR</name>
<protein>
    <submittedName>
        <fullName evidence="2">Uncharacterized protein</fullName>
    </submittedName>
</protein>
<evidence type="ECO:0000256" key="1">
    <source>
        <dbReference type="SAM" id="Phobius"/>
    </source>
</evidence>
<keyword evidence="1" id="KW-0812">Transmembrane</keyword>
<keyword evidence="1" id="KW-1133">Transmembrane helix</keyword>
<reference evidence="2 3" key="1">
    <citation type="journal article" date="2019" name="Nat. Ecol. Evol.">
        <title>Megaphylogeny resolves global patterns of mushroom evolution.</title>
        <authorList>
            <person name="Varga T."/>
            <person name="Krizsan K."/>
            <person name="Foldi C."/>
            <person name="Dima B."/>
            <person name="Sanchez-Garcia M."/>
            <person name="Sanchez-Ramirez S."/>
            <person name="Szollosi G.J."/>
            <person name="Szarkandi J.G."/>
            <person name="Papp V."/>
            <person name="Albert L."/>
            <person name="Andreopoulos W."/>
            <person name="Angelini C."/>
            <person name="Antonin V."/>
            <person name="Barry K.W."/>
            <person name="Bougher N.L."/>
            <person name="Buchanan P."/>
            <person name="Buyck B."/>
            <person name="Bense V."/>
            <person name="Catcheside P."/>
            <person name="Chovatia M."/>
            <person name="Cooper J."/>
            <person name="Damon W."/>
            <person name="Desjardin D."/>
            <person name="Finy P."/>
            <person name="Geml J."/>
            <person name="Haridas S."/>
            <person name="Hughes K."/>
            <person name="Justo A."/>
            <person name="Karasinski D."/>
            <person name="Kautmanova I."/>
            <person name="Kiss B."/>
            <person name="Kocsube S."/>
            <person name="Kotiranta H."/>
            <person name="LaButti K.M."/>
            <person name="Lechner B.E."/>
            <person name="Liimatainen K."/>
            <person name="Lipzen A."/>
            <person name="Lukacs Z."/>
            <person name="Mihaltcheva S."/>
            <person name="Morgado L.N."/>
            <person name="Niskanen T."/>
            <person name="Noordeloos M.E."/>
            <person name="Ohm R.A."/>
            <person name="Ortiz-Santana B."/>
            <person name="Ovrebo C."/>
            <person name="Racz N."/>
            <person name="Riley R."/>
            <person name="Savchenko A."/>
            <person name="Shiryaev A."/>
            <person name="Soop K."/>
            <person name="Spirin V."/>
            <person name="Szebenyi C."/>
            <person name="Tomsovsky M."/>
            <person name="Tulloss R.E."/>
            <person name="Uehling J."/>
            <person name="Grigoriev I.V."/>
            <person name="Vagvolgyi C."/>
            <person name="Papp T."/>
            <person name="Martin F.M."/>
            <person name="Miettinen O."/>
            <person name="Hibbett D.S."/>
            <person name="Nagy L.G."/>
        </authorList>
    </citation>
    <scope>NUCLEOTIDE SEQUENCE [LARGE SCALE GENOMIC DNA]</scope>
    <source>
        <strain evidence="2 3">CBS 166.37</strain>
    </source>
</reference>
<organism evidence="2 3">
    <name type="scientific">Crucibulum laeve</name>
    <dbReference type="NCBI Taxonomy" id="68775"/>
    <lineage>
        <taxon>Eukaryota</taxon>
        <taxon>Fungi</taxon>
        <taxon>Dikarya</taxon>
        <taxon>Basidiomycota</taxon>
        <taxon>Agaricomycotina</taxon>
        <taxon>Agaricomycetes</taxon>
        <taxon>Agaricomycetidae</taxon>
        <taxon>Agaricales</taxon>
        <taxon>Agaricineae</taxon>
        <taxon>Nidulariaceae</taxon>
        <taxon>Crucibulum</taxon>
    </lineage>
</organism>
<dbReference type="AlphaFoldDB" id="A0A5C3MLH3"/>
<sequence length="137" mass="15228">MDSHEQRGLAALAPVLLIFAFVIAAGIFWCLISSCLGTPILRSLSDLWEHLLLSANAGQNIPGARRRRGFGDEGEGWEMEYRGRGVLCTTRISKDPPFSSMSLSVRMHFDDPAKDEQKFSLEYIASACNPRMRIPGK</sequence>